<dbReference type="InterPro" id="IPR025748">
    <property type="entry name" value="PrcB_C_dom"/>
</dbReference>
<comment type="caution">
    <text evidence="2">The sequence shown here is derived from an EMBL/GenBank/DDBJ whole genome shotgun (WGS) entry which is preliminary data.</text>
</comment>
<reference evidence="2 3" key="1">
    <citation type="submission" date="2016-09" db="EMBL/GenBank/DDBJ databases">
        <title>Draft genome sequence for the type strain of Vulcanibacillus modesticaldus BR, a strictly anaerobic, moderately thermophilic, and nitrate-reducing bacterium from deep sea-hydrothermal vents of the Mid-Atlantic Ridge.</title>
        <authorList>
            <person name="Abin C.A."/>
            <person name="Hollibaugh J.T."/>
        </authorList>
    </citation>
    <scope>NUCLEOTIDE SEQUENCE [LARGE SCALE GENOMIC DNA]</scope>
    <source>
        <strain evidence="2 3">BR</strain>
    </source>
</reference>
<dbReference type="AlphaFoldDB" id="A0A1D2YX24"/>
<evidence type="ECO:0000313" key="2">
    <source>
        <dbReference type="EMBL" id="OEG00173.1"/>
    </source>
</evidence>
<dbReference type="Proteomes" id="UP000243739">
    <property type="component" value="Unassembled WGS sequence"/>
</dbReference>
<feature type="domain" description="PrcB C-terminal" evidence="1">
    <location>
        <begin position="37"/>
        <end position="94"/>
    </location>
</feature>
<name>A0A1D2YX24_9BACI</name>
<accession>A0A1D2YX24</accession>
<evidence type="ECO:0000259" key="1">
    <source>
        <dbReference type="Pfam" id="PF14343"/>
    </source>
</evidence>
<dbReference type="Pfam" id="PF14343">
    <property type="entry name" value="PrcB_C"/>
    <property type="match status" value="1"/>
</dbReference>
<gene>
    <name evidence="2" type="ORF">BHF71_06105</name>
</gene>
<organism evidence="2 3">
    <name type="scientific">Vulcanibacillus modesticaldus</name>
    <dbReference type="NCBI Taxonomy" id="337097"/>
    <lineage>
        <taxon>Bacteria</taxon>
        <taxon>Bacillati</taxon>
        <taxon>Bacillota</taxon>
        <taxon>Bacilli</taxon>
        <taxon>Bacillales</taxon>
        <taxon>Bacillaceae</taxon>
        <taxon>Vulcanibacillus</taxon>
    </lineage>
</organism>
<protein>
    <recommendedName>
        <fullName evidence="1">PrcB C-terminal domain-containing protein</fullName>
    </recommendedName>
</protein>
<sequence>MDYKVIDYSKAPKEVLDFLDKNKYFESQKIIHADDKTYVIITRGQKKTGGYGLKVIGFEEYAEMILIKVKYIDPSPDTITIQMITYPFIIIELEKTNREIVVEIIK</sequence>
<keyword evidence="3" id="KW-1185">Reference proteome</keyword>
<evidence type="ECO:0000313" key="3">
    <source>
        <dbReference type="Proteomes" id="UP000243739"/>
    </source>
</evidence>
<dbReference type="RefSeq" id="WP_069655987.1">
    <property type="nucleotide sequence ID" value="NZ_MIJF01000006.1"/>
</dbReference>
<dbReference type="STRING" id="337097.BHF71_06105"/>
<dbReference type="EMBL" id="MIJF01000006">
    <property type="protein sequence ID" value="OEG00173.1"/>
    <property type="molecule type" value="Genomic_DNA"/>
</dbReference>
<proteinExistence type="predicted"/>